<dbReference type="InterPro" id="IPR005152">
    <property type="entry name" value="Lipase_secreted"/>
</dbReference>
<accession>A0A7V2T159</accession>
<organism evidence="2">
    <name type="scientific">Leucothrix mucor</name>
    <dbReference type="NCBI Taxonomy" id="45248"/>
    <lineage>
        <taxon>Bacteria</taxon>
        <taxon>Pseudomonadati</taxon>
        <taxon>Pseudomonadota</taxon>
        <taxon>Gammaproteobacteria</taxon>
        <taxon>Thiotrichales</taxon>
        <taxon>Thiotrichaceae</taxon>
        <taxon>Leucothrix</taxon>
    </lineage>
</organism>
<keyword evidence="2" id="KW-0378">Hydrolase</keyword>
<dbReference type="InterPro" id="IPR029058">
    <property type="entry name" value="AB_hydrolase_fold"/>
</dbReference>
<name>A0A7V2T159_LEUMU</name>
<keyword evidence="1" id="KW-0732">Signal</keyword>
<evidence type="ECO:0000256" key="1">
    <source>
        <dbReference type="SAM" id="SignalP"/>
    </source>
</evidence>
<dbReference type="Proteomes" id="UP000885750">
    <property type="component" value="Unassembled WGS sequence"/>
</dbReference>
<dbReference type="GO" id="GO:0016042">
    <property type="term" value="P:lipid catabolic process"/>
    <property type="evidence" value="ECO:0007669"/>
    <property type="project" value="InterPro"/>
</dbReference>
<dbReference type="PANTHER" id="PTHR34853:SF1">
    <property type="entry name" value="LIPASE 5"/>
    <property type="match status" value="1"/>
</dbReference>
<dbReference type="AlphaFoldDB" id="A0A7V2T159"/>
<reference evidence="2" key="1">
    <citation type="journal article" date="2020" name="mSystems">
        <title>Genome- and Community-Level Interaction Insights into Carbon Utilization and Element Cycling Functions of Hydrothermarchaeota in Hydrothermal Sediment.</title>
        <authorList>
            <person name="Zhou Z."/>
            <person name="Liu Y."/>
            <person name="Xu W."/>
            <person name="Pan J."/>
            <person name="Luo Z.H."/>
            <person name="Li M."/>
        </authorList>
    </citation>
    <scope>NUCLEOTIDE SEQUENCE [LARGE SCALE GENOMIC DNA]</scope>
    <source>
        <strain evidence="2">HyVt-493</strain>
    </source>
</reference>
<dbReference type="SUPFAM" id="SSF53474">
    <property type="entry name" value="alpha/beta-Hydrolases"/>
    <property type="match status" value="1"/>
</dbReference>
<gene>
    <name evidence="2" type="ORF">ENJ51_08240</name>
</gene>
<sequence>MRTRISVWCLFLLSIALISCGGSGKTSLNPSKPIPEQGDFKSISKKTTNQRATIQTTLSSIKGLNLTLQYNVTTYKLEYLSRDSDNKLVKVSGLLAIPTKNTPSPILSFQHGTTFIDKEAPSFQLNVNTRHPEILFASLGYIVFSPDYIGYGSSKGETHPYLQKQPSADIVIDMLKAGNAWLDKENIATNKQIFLTGYSEGGYVTMAALEALEKNKGSAGFTVTGSVLGAGPYDLHKALKTLLGRINYLPSFLDNALQEVLEHFLLPDDAEIYFERTFLDRYFDKDKQDNVHDWKPSIPLKLFHGEDDKTVPIESAISAWNTMTALGADVELVKCAASPADHSPCVIPYLNYTINYFAGLRQDL</sequence>
<comment type="caution">
    <text evidence="2">The sequence shown here is derived from an EMBL/GenBank/DDBJ whole genome shotgun (WGS) entry which is preliminary data.</text>
</comment>
<dbReference type="Gene3D" id="3.40.50.1820">
    <property type="entry name" value="alpha/beta hydrolase"/>
    <property type="match status" value="1"/>
</dbReference>
<proteinExistence type="predicted"/>
<dbReference type="EMBL" id="DRMS01000307">
    <property type="protein sequence ID" value="HFC92785.1"/>
    <property type="molecule type" value="Genomic_DNA"/>
</dbReference>
<dbReference type="GO" id="GO:0004806">
    <property type="term" value="F:triacylglycerol lipase activity"/>
    <property type="evidence" value="ECO:0007669"/>
    <property type="project" value="InterPro"/>
</dbReference>
<protein>
    <submittedName>
        <fullName evidence="2">Alpha/beta fold hydrolase</fullName>
    </submittedName>
</protein>
<feature type="signal peptide" evidence="1">
    <location>
        <begin position="1"/>
        <end position="21"/>
    </location>
</feature>
<feature type="chain" id="PRO_5031531299" evidence="1">
    <location>
        <begin position="22"/>
        <end position="364"/>
    </location>
</feature>
<dbReference type="PIRSF" id="PIRSF029171">
    <property type="entry name" value="Esterase_LipA"/>
    <property type="match status" value="1"/>
</dbReference>
<dbReference type="Pfam" id="PF03583">
    <property type="entry name" value="LIP"/>
    <property type="match status" value="1"/>
</dbReference>
<dbReference type="PANTHER" id="PTHR34853">
    <property type="match status" value="1"/>
</dbReference>
<evidence type="ECO:0000313" key="2">
    <source>
        <dbReference type="EMBL" id="HFC92785.1"/>
    </source>
</evidence>
<dbReference type="PROSITE" id="PS51257">
    <property type="entry name" value="PROKAR_LIPOPROTEIN"/>
    <property type="match status" value="1"/>
</dbReference>